<gene>
    <name evidence="16" type="ORF">SACS_1538</name>
</gene>
<comment type="pathway">
    <text evidence="3">Carbohydrate metabolism; tricarboxylic acid cycle; isocitrate from oxaloacetate: step 2/2.</text>
</comment>
<dbReference type="GO" id="GO:0051539">
    <property type="term" value="F:4 iron, 4 sulfur cluster binding"/>
    <property type="evidence" value="ECO:0007669"/>
    <property type="project" value="UniProtKB-KW"/>
</dbReference>
<dbReference type="Proteomes" id="UP000027590">
    <property type="component" value="Unassembled WGS sequence"/>
</dbReference>
<evidence type="ECO:0000256" key="9">
    <source>
        <dbReference type="ARBA" id="ARBA00023014"/>
    </source>
</evidence>
<keyword evidence="6 12" id="KW-0004">4Fe-4S</keyword>
<dbReference type="InterPro" id="IPR001030">
    <property type="entry name" value="Acoase/IPM_deHydtase_lsu_aba"/>
</dbReference>
<dbReference type="PROSITE" id="PS00450">
    <property type="entry name" value="ACONITASE_1"/>
    <property type="match status" value="1"/>
</dbReference>
<comment type="function">
    <text evidence="12">Catalyzes the isomerization of citrate to isocitrate via cis-aconitate.</text>
</comment>
<dbReference type="Pfam" id="PF00694">
    <property type="entry name" value="Aconitase_C"/>
    <property type="match status" value="1"/>
</dbReference>
<dbReference type="FunFam" id="3.20.19.10:FF:000001">
    <property type="entry name" value="Aconitate hydratase"/>
    <property type="match status" value="1"/>
</dbReference>
<protein>
    <recommendedName>
        <fullName evidence="12">Aconitate hydratase</fullName>
        <shortName evidence="12">Aconitase</shortName>
        <ecNumber evidence="12">4.2.1.3</ecNumber>
    </recommendedName>
</protein>
<evidence type="ECO:0000256" key="4">
    <source>
        <dbReference type="ARBA" id="ARBA00005026"/>
    </source>
</evidence>
<organism evidence="16 17">
    <name type="scientific">Parasaccharibacter apium</name>
    <dbReference type="NCBI Taxonomy" id="1510841"/>
    <lineage>
        <taxon>Bacteria</taxon>
        <taxon>Pseudomonadati</taxon>
        <taxon>Pseudomonadota</taxon>
        <taxon>Alphaproteobacteria</taxon>
        <taxon>Acetobacterales</taxon>
        <taxon>Acetobacteraceae</taxon>
        <taxon>Parasaccharibacter</taxon>
    </lineage>
</organism>
<dbReference type="PANTHER" id="PTHR11670">
    <property type="entry name" value="ACONITASE/IRON-RESPONSIVE ELEMENT FAMILY MEMBER"/>
    <property type="match status" value="1"/>
</dbReference>
<accession>A0A7U7J1S4</accession>
<evidence type="ECO:0000256" key="3">
    <source>
        <dbReference type="ARBA" id="ARBA00004717"/>
    </source>
</evidence>
<dbReference type="PRINTS" id="PR00415">
    <property type="entry name" value="ACONITASE"/>
</dbReference>
<name>A0A7U7J1S4_9PROT</name>
<dbReference type="UniPathway" id="UPA00223">
    <property type="reaction ID" value="UER00718"/>
</dbReference>
<dbReference type="GO" id="GO:0006099">
    <property type="term" value="P:tricarboxylic acid cycle"/>
    <property type="evidence" value="ECO:0007669"/>
    <property type="project" value="UniProtKB-UniPathway"/>
</dbReference>
<dbReference type="EMBL" id="CBLY010000006">
    <property type="protein sequence ID" value="CDG34276.1"/>
    <property type="molecule type" value="Genomic_DNA"/>
</dbReference>
<keyword evidence="8 12" id="KW-0408">Iron</keyword>
<dbReference type="GO" id="GO:0047456">
    <property type="term" value="F:2-methylisocitrate dehydratase activity"/>
    <property type="evidence" value="ECO:0007669"/>
    <property type="project" value="UniProtKB-EC"/>
</dbReference>
<feature type="region of interest" description="Disordered" evidence="13">
    <location>
        <begin position="1"/>
        <end position="35"/>
    </location>
</feature>
<evidence type="ECO:0000256" key="7">
    <source>
        <dbReference type="ARBA" id="ARBA00022723"/>
    </source>
</evidence>
<feature type="domain" description="Aconitase A/isopropylmalate dehydratase small subunit swivel" evidence="15">
    <location>
        <begin position="712"/>
        <end position="840"/>
    </location>
</feature>
<evidence type="ECO:0000313" key="16">
    <source>
        <dbReference type="EMBL" id="CDG34276.1"/>
    </source>
</evidence>
<evidence type="ECO:0000259" key="15">
    <source>
        <dbReference type="Pfam" id="PF00694"/>
    </source>
</evidence>
<keyword evidence="9 12" id="KW-0411">Iron-sulfur</keyword>
<dbReference type="InterPro" id="IPR015928">
    <property type="entry name" value="Aconitase/3IPM_dehydase_swvl"/>
</dbReference>
<dbReference type="InterPro" id="IPR000573">
    <property type="entry name" value="AconitaseA/IPMdHydase_ssu_swvl"/>
</dbReference>
<dbReference type="Gene3D" id="3.30.499.10">
    <property type="entry name" value="Aconitase, domain 3"/>
    <property type="match status" value="2"/>
</dbReference>
<evidence type="ECO:0000256" key="2">
    <source>
        <dbReference type="ARBA" id="ARBA00001966"/>
    </source>
</evidence>
<dbReference type="InterPro" id="IPR036008">
    <property type="entry name" value="Aconitase_4Fe-4S_dom"/>
</dbReference>
<proteinExistence type="inferred from homology"/>
<comment type="pathway">
    <text evidence="4">Organic acid metabolism; propanoate degradation.</text>
</comment>
<dbReference type="InterPro" id="IPR015931">
    <property type="entry name" value="Acnase/IPM_dHydase_lsu_aba_1/3"/>
</dbReference>
<sequence>MCRRPEEQPAEETGHETGKREGMMTGTDRTAGQGGIPWQRLEHEGQSYRYVSLPQALAGAGEKAQRLPYVLKIVLENVLRQGQHDAAALVTGWAETCHAEGEIPFRPARILMQDFTGVPAVVDLAAMRDGMKRLGGDPEEVNPFIPVDLVIDHSVTVDVAGQKDALEQNVAHEFSRNRERYSFLRWGQQAFDNFRVIPPEAGICHQVNLEYLAPLVMRKEEEGVTTLFPDTVFGTDSHTTMINGLGVLGWGVGGIEAEAAALGEAIAMRLPDVVGVYLEGRSAPGVTATDIVLTLTEQLRAEGVVGKFVEFFGPALDHLPVADRATIANMAPEYGATCGYFPPDALAMDYLTLTGRSPDHVRLVEAYLRQQGLFREGNETPLFTTVLSLDLGTVKPSVAGPKTPSQRHDLPAVAETSRAALAAEGQGDVRFPICTKDAALAGESLGAGDVVLAAITSCTNTSNPAAMLTAGLLARKARQRGLKVARRLKTSLAPGSQAVTRYLERAGLLEDFSALGFEIVGYGCTTCIGNSGPLQADIARTITEHDLTVAAVLSGNRNFEGRVSPHTKLNYITSPPLVMAYALAGTVTRNLAVEPLGHDEAGQPVMLADIWPGGDEVANLMAQSVVAEAFARGYATVERGPAQWQALGDGKAGATFAWDGSSTYIQSPPWLEEAAGVTGPIRKARILALFGDNITTDHISPAGTIAIGSPAARYLEEHGVSPAQFNSYGSRRGNDRVMARGTFANIRIRNEMIPGSEGGVTRHWPDGEEGAIFDAAARYQQEQVPLVVVAGRNYGMGSSRDWAAKGPRLLGVKAVIAEDFERIHRANLAGMGVLPLTFPKGVTRQTLGLTGQEEVSIDLPARLEPRQPVRVCFTAPDGMEQVMQATLQLETEAELAYVAQGGILPYVLQRIADGGSVR</sequence>
<dbReference type="InterPro" id="IPR006249">
    <property type="entry name" value="Aconitase/IRP2"/>
</dbReference>
<dbReference type="AlphaFoldDB" id="A0A7U7J1S4"/>
<dbReference type="Pfam" id="PF00330">
    <property type="entry name" value="Aconitase"/>
    <property type="match status" value="1"/>
</dbReference>
<keyword evidence="7" id="KW-0479">Metal-binding</keyword>
<dbReference type="NCBIfam" id="NF009520">
    <property type="entry name" value="PRK12881.1"/>
    <property type="match status" value="1"/>
</dbReference>
<dbReference type="Gene3D" id="6.10.190.10">
    <property type="match status" value="1"/>
</dbReference>
<dbReference type="NCBIfam" id="TIGR01341">
    <property type="entry name" value="aconitase_1"/>
    <property type="match status" value="1"/>
</dbReference>
<comment type="caution">
    <text evidence="16">The sequence shown here is derived from an EMBL/GenBank/DDBJ whole genome shotgun (WGS) entry which is preliminary data.</text>
</comment>
<evidence type="ECO:0000256" key="5">
    <source>
        <dbReference type="ARBA" id="ARBA00007185"/>
    </source>
</evidence>
<feature type="domain" description="Aconitase/3-isopropylmalate dehydratase large subunit alpha/beta/alpha" evidence="14">
    <location>
        <begin position="96"/>
        <end position="585"/>
    </location>
</feature>
<dbReference type="PROSITE" id="PS01244">
    <property type="entry name" value="ACONITASE_2"/>
    <property type="match status" value="1"/>
</dbReference>
<dbReference type="GO" id="GO:0003994">
    <property type="term" value="F:aconitate hydratase activity"/>
    <property type="evidence" value="ECO:0007669"/>
    <property type="project" value="UniProtKB-EC"/>
</dbReference>
<evidence type="ECO:0000256" key="11">
    <source>
        <dbReference type="ARBA" id="ARBA00023501"/>
    </source>
</evidence>
<evidence type="ECO:0000313" key="17">
    <source>
        <dbReference type="Proteomes" id="UP000027590"/>
    </source>
</evidence>
<comment type="similarity">
    <text evidence="5 12">Belongs to the aconitase/IPM isomerase family.</text>
</comment>
<keyword evidence="10 12" id="KW-0456">Lyase</keyword>
<dbReference type="NCBIfam" id="NF006757">
    <property type="entry name" value="PRK09277.1"/>
    <property type="match status" value="1"/>
</dbReference>
<evidence type="ECO:0000259" key="14">
    <source>
        <dbReference type="Pfam" id="PF00330"/>
    </source>
</evidence>
<comment type="cofactor">
    <cofactor evidence="2">
        <name>[4Fe-4S] cluster</name>
        <dbReference type="ChEBI" id="CHEBI:49883"/>
    </cofactor>
</comment>
<reference evidence="16 17" key="1">
    <citation type="journal article" date="2014" name="Genome Biol. Evol.">
        <title>Acetic acid bacteria genomes reveal functional traits for adaptation to life in insect guts.</title>
        <authorList>
            <person name="Chouaia B."/>
            <person name="Gaiarsa S."/>
            <person name="Crotti E."/>
            <person name="Comandatore F."/>
            <person name="Degli Esposti M."/>
            <person name="Ricci I."/>
            <person name="Alma A."/>
            <person name="Favia G."/>
            <person name="Bandi C."/>
            <person name="Daffonchio D."/>
        </authorList>
    </citation>
    <scope>NUCLEOTIDE SEQUENCE [LARGE SCALE GENOMIC DNA]</scope>
    <source>
        <strain evidence="17">AM169</strain>
    </source>
</reference>
<evidence type="ECO:0000256" key="8">
    <source>
        <dbReference type="ARBA" id="ARBA00023004"/>
    </source>
</evidence>
<dbReference type="CDD" id="cd01580">
    <property type="entry name" value="AcnA_IRP_Swivel"/>
    <property type="match status" value="1"/>
</dbReference>
<dbReference type="EC" id="4.2.1.3" evidence="12"/>
<evidence type="ECO:0000256" key="13">
    <source>
        <dbReference type="SAM" id="MobiDB-lite"/>
    </source>
</evidence>
<evidence type="ECO:0000256" key="1">
    <source>
        <dbReference type="ARBA" id="ARBA00000118"/>
    </source>
</evidence>
<evidence type="ECO:0000256" key="6">
    <source>
        <dbReference type="ARBA" id="ARBA00022485"/>
    </source>
</evidence>
<dbReference type="GO" id="GO:0046872">
    <property type="term" value="F:metal ion binding"/>
    <property type="evidence" value="ECO:0007669"/>
    <property type="project" value="UniProtKB-KW"/>
</dbReference>
<comment type="catalytic activity">
    <reaction evidence="11 12">
        <text>citrate = D-threo-isocitrate</text>
        <dbReference type="Rhea" id="RHEA:10336"/>
        <dbReference type="ChEBI" id="CHEBI:15562"/>
        <dbReference type="ChEBI" id="CHEBI:16947"/>
        <dbReference type="EC" id="4.2.1.3"/>
    </reaction>
</comment>
<feature type="compositionally biased region" description="Basic and acidic residues" evidence="13">
    <location>
        <begin position="1"/>
        <end position="22"/>
    </location>
</feature>
<reference evidence="16 17" key="2">
    <citation type="journal article" date="2014" name="PLoS ONE">
        <title>Evolution of mitochondria reconstructed from the energy metabolism of living bacteria.</title>
        <authorList>
            <person name="Degli Esposti M."/>
            <person name="Chouaia B."/>
            <person name="Comandatore F."/>
            <person name="Crotti E."/>
            <person name="Sassera D."/>
            <person name="Lievens P.M."/>
            <person name="Daffonchio D."/>
            <person name="Bandi C."/>
        </authorList>
    </citation>
    <scope>NUCLEOTIDE SEQUENCE [LARGE SCALE GENOMIC DNA]</scope>
    <source>
        <strain evidence="17">AM169</strain>
    </source>
</reference>
<dbReference type="SUPFAM" id="SSF53732">
    <property type="entry name" value="Aconitase iron-sulfur domain"/>
    <property type="match status" value="1"/>
</dbReference>
<dbReference type="InterPro" id="IPR044137">
    <property type="entry name" value="AcnA_IRP_Swivel"/>
</dbReference>
<comment type="catalytic activity">
    <reaction evidence="1">
        <text>(2S,3R)-3-hydroxybutane-1,2,3-tricarboxylate = 2-methyl-cis-aconitate + H2O</text>
        <dbReference type="Rhea" id="RHEA:17941"/>
        <dbReference type="ChEBI" id="CHEBI:15377"/>
        <dbReference type="ChEBI" id="CHEBI:57429"/>
        <dbReference type="ChEBI" id="CHEBI:57872"/>
        <dbReference type="EC" id="4.2.1.99"/>
    </reaction>
</comment>
<evidence type="ECO:0000256" key="10">
    <source>
        <dbReference type="ARBA" id="ARBA00023239"/>
    </source>
</evidence>
<dbReference type="InterPro" id="IPR018136">
    <property type="entry name" value="Aconitase_4Fe-4S_BS"/>
</dbReference>
<dbReference type="Gene3D" id="3.20.19.10">
    <property type="entry name" value="Aconitase, domain 4"/>
    <property type="match status" value="1"/>
</dbReference>
<dbReference type="SUPFAM" id="SSF52016">
    <property type="entry name" value="LeuD/IlvD-like"/>
    <property type="match status" value="1"/>
</dbReference>
<evidence type="ECO:0000256" key="12">
    <source>
        <dbReference type="RuleBase" id="RU361275"/>
    </source>
</evidence>